<keyword evidence="4" id="KW-1185">Reference proteome</keyword>
<dbReference type="EMBL" id="CP030941">
    <property type="protein sequence ID" value="UUP16834.1"/>
    <property type="molecule type" value="Genomic_DNA"/>
</dbReference>
<feature type="compositionally biased region" description="Basic and acidic residues" evidence="2">
    <location>
        <begin position="100"/>
        <end position="115"/>
    </location>
</feature>
<feature type="region of interest" description="Disordered" evidence="2">
    <location>
        <begin position="87"/>
        <end position="115"/>
    </location>
</feature>
<proteinExistence type="predicted"/>
<reference evidence="3 4" key="1">
    <citation type="submission" date="2018-07" db="EMBL/GenBank/DDBJ databases">
        <title>Genome sequence of Nitratireductor thuwali#1536.</title>
        <authorList>
            <person name="Michoud G."/>
            <person name="Merlino G."/>
            <person name="Sefrji F.O."/>
            <person name="Daffonchio D."/>
        </authorList>
    </citation>
    <scope>NUCLEOTIDE SEQUENCE [LARGE SCALE GENOMIC DNA]</scope>
    <source>
        <strain evidence="4">Nit1536</strain>
    </source>
</reference>
<evidence type="ECO:0000313" key="4">
    <source>
        <dbReference type="Proteomes" id="UP001342418"/>
    </source>
</evidence>
<evidence type="ECO:0000256" key="1">
    <source>
        <dbReference type="SAM" id="Coils"/>
    </source>
</evidence>
<evidence type="ECO:0000313" key="3">
    <source>
        <dbReference type="EMBL" id="UUP16834.1"/>
    </source>
</evidence>
<dbReference type="RefSeq" id="WP_338529233.1">
    <property type="nucleotide sequence ID" value="NZ_CP030941.1"/>
</dbReference>
<evidence type="ECO:0000256" key="2">
    <source>
        <dbReference type="SAM" id="MobiDB-lite"/>
    </source>
</evidence>
<accession>A0ABY5MFM6</accession>
<keyword evidence="1" id="KW-0175">Coiled coil</keyword>
<sequence length="127" mass="14671">MARDRRRRLARLVTLQERLKELHEARRAGHLREAAAAEEEMRELARRFDEPESLSSLFPELYHARIARASARVDANRLEAEAEARNVAASDARATVASRAHGEAARKDERETEEKGMLEMLQHRIRF</sequence>
<organism evidence="3 4">
    <name type="scientific">Nitratireductor thuwali</name>
    <dbReference type="NCBI Taxonomy" id="2267699"/>
    <lineage>
        <taxon>Bacteria</taxon>
        <taxon>Pseudomonadati</taxon>
        <taxon>Pseudomonadota</taxon>
        <taxon>Alphaproteobacteria</taxon>
        <taxon>Hyphomicrobiales</taxon>
        <taxon>Phyllobacteriaceae</taxon>
        <taxon>Nitratireductor</taxon>
    </lineage>
</organism>
<protein>
    <recommendedName>
        <fullName evidence="5">Flagellar export protein FliJ</fullName>
    </recommendedName>
</protein>
<feature type="coiled-coil region" evidence="1">
    <location>
        <begin position="20"/>
        <end position="47"/>
    </location>
</feature>
<name>A0ABY5MFM6_9HYPH</name>
<gene>
    <name evidence="3" type="ORF">NTH_01281</name>
</gene>
<dbReference type="Proteomes" id="UP001342418">
    <property type="component" value="Chromosome"/>
</dbReference>
<evidence type="ECO:0008006" key="5">
    <source>
        <dbReference type="Google" id="ProtNLM"/>
    </source>
</evidence>